<reference evidence="2" key="1">
    <citation type="submission" date="2014-03" db="EMBL/GenBank/DDBJ databases">
        <title>The sialotranscriptome of Amblyomma triste, Amblyomma parvum and Amblyomma cajennense ticks, uncovered by 454-based RNA-seq.</title>
        <authorList>
            <person name="Garcia G.R."/>
            <person name="Gardinassi L.G."/>
            <person name="Ribeiro J.M."/>
            <person name="Anatriello E."/>
            <person name="Ferreira B.R."/>
            <person name="Moreira H.N."/>
            <person name="Mafra C."/>
            <person name="Olegario M.M."/>
            <person name="Szabo P.J."/>
            <person name="Miranda-Santos I.K."/>
            <person name="Maruyama S.R."/>
        </authorList>
    </citation>
    <scope>NUCLEOTIDE SEQUENCE</scope>
    <source>
        <strain evidence="2">Mato Grasso do Sul</strain>
        <tissue evidence="2">Salivary glands</tissue>
    </source>
</reference>
<dbReference type="AlphaFoldDB" id="A0A023G328"/>
<evidence type="ECO:0000256" key="1">
    <source>
        <dbReference type="SAM" id="SignalP"/>
    </source>
</evidence>
<accession>A0A023G328</accession>
<protein>
    <submittedName>
        <fullName evidence="2">Putative secreted protein</fullName>
    </submittedName>
</protein>
<feature type="chain" id="PRO_5001516167" evidence="1">
    <location>
        <begin position="22"/>
        <end position="194"/>
    </location>
</feature>
<name>A0A023G328_AMBTT</name>
<sequence length="194" mass="21984">MIKMSGEIVLLLLSVLWAADAENSRSHRRVEAKERVLKPTKDYLDLGKLDLSNAQLDLRSNQILLLTEGSISGFPRLHKVVKNGSIIWTGEQTSTDYDTQIHSVKVHYQAKLNDETSRNSLAVRFGRTNLTVIISTTQAGAKDVTVTLMLKKVRMRTQKDLKAKLIWKTKELKDLITTNAEKVIKQKMNSNILR</sequence>
<feature type="signal peptide" evidence="1">
    <location>
        <begin position="1"/>
        <end position="21"/>
    </location>
</feature>
<keyword evidence="1" id="KW-0732">Signal</keyword>
<organism evidence="2">
    <name type="scientific">Amblyomma triste</name>
    <name type="common">Neotropical tick</name>
    <dbReference type="NCBI Taxonomy" id="251400"/>
    <lineage>
        <taxon>Eukaryota</taxon>
        <taxon>Metazoa</taxon>
        <taxon>Ecdysozoa</taxon>
        <taxon>Arthropoda</taxon>
        <taxon>Chelicerata</taxon>
        <taxon>Arachnida</taxon>
        <taxon>Acari</taxon>
        <taxon>Parasitiformes</taxon>
        <taxon>Ixodida</taxon>
        <taxon>Ixodoidea</taxon>
        <taxon>Ixodidae</taxon>
        <taxon>Amblyomminae</taxon>
        <taxon>Amblyomma</taxon>
    </lineage>
</organism>
<proteinExistence type="evidence at transcript level"/>
<evidence type="ECO:0000313" key="2">
    <source>
        <dbReference type="EMBL" id="JAC28077.1"/>
    </source>
</evidence>
<dbReference type="EMBL" id="GBBM01007341">
    <property type="protein sequence ID" value="JAC28077.1"/>
    <property type="molecule type" value="mRNA"/>
</dbReference>